<keyword evidence="2" id="KW-0812">Transmembrane</keyword>
<comment type="caution">
    <text evidence="3">The sequence shown here is derived from an EMBL/GenBank/DDBJ whole genome shotgun (WGS) entry which is preliminary data.</text>
</comment>
<evidence type="ECO:0000313" key="4">
    <source>
        <dbReference type="Proteomes" id="UP000772434"/>
    </source>
</evidence>
<accession>A0A9P5PJZ8</accession>
<dbReference type="Proteomes" id="UP000772434">
    <property type="component" value="Unassembled WGS sequence"/>
</dbReference>
<evidence type="ECO:0000256" key="1">
    <source>
        <dbReference type="SAM" id="MobiDB-lite"/>
    </source>
</evidence>
<evidence type="ECO:0000313" key="3">
    <source>
        <dbReference type="EMBL" id="KAF9063460.1"/>
    </source>
</evidence>
<gene>
    <name evidence="3" type="ORF">BDP27DRAFT_1405788</name>
</gene>
<proteinExistence type="predicted"/>
<dbReference type="EMBL" id="JADNRY010000146">
    <property type="protein sequence ID" value="KAF9063460.1"/>
    <property type="molecule type" value="Genomic_DNA"/>
</dbReference>
<feature type="region of interest" description="Disordered" evidence="1">
    <location>
        <begin position="462"/>
        <end position="481"/>
    </location>
</feature>
<feature type="transmembrane region" description="Helical" evidence="2">
    <location>
        <begin position="357"/>
        <end position="381"/>
    </location>
</feature>
<feature type="region of interest" description="Disordered" evidence="1">
    <location>
        <begin position="491"/>
        <end position="510"/>
    </location>
</feature>
<keyword evidence="4" id="KW-1185">Reference proteome</keyword>
<dbReference type="OrthoDB" id="3013353at2759"/>
<keyword evidence="2" id="KW-1133">Transmembrane helix</keyword>
<feature type="region of interest" description="Disordered" evidence="1">
    <location>
        <begin position="327"/>
        <end position="349"/>
    </location>
</feature>
<organism evidence="3 4">
    <name type="scientific">Rhodocollybia butyracea</name>
    <dbReference type="NCBI Taxonomy" id="206335"/>
    <lineage>
        <taxon>Eukaryota</taxon>
        <taxon>Fungi</taxon>
        <taxon>Dikarya</taxon>
        <taxon>Basidiomycota</taxon>
        <taxon>Agaricomycotina</taxon>
        <taxon>Agaricomycetes</taxon>
        <taxon>Agaricomycetidae</taxon>
        <taxon>Agaricales</taxon>
        <taxon>Marasmiineae</taxon>
        <taxon>Omphalotaceae</taxon>
        <taxon>Rhodocollybia</taxon>
    </lineage>
</organism>
<dbReference type="AlphaFoldDB" id="A0A9P5PJZ8"/>
<protein>
    <submittedName>
        <fullName evidence="3">Uncharacterized protein</fullName>
    </submittedName>
</protein>
<evidence type="ECO:0000256" key="2">
    <source>
        <dbReference type="SAM" id="Phobius"/>
    </source>
</evidence>
<keyword evidence="2" id="KW-0472">Membrane</keyword>
<name>A0A9P5PJZ8_9AGAR</name>
<sequence>MSTVWFMVDDADPRFNYSAGSWTPLTLNATQLAKSNGPDAATGLLPNGPVFNNTLHETRDNASFTFRFNGSGFLGLYGTLDASGLLDPADIENTMPQVDCSLDGVGIGTPETGNLAANPGQNHGPANNGLFCVVQGSVTSISEDSSAFQPGLGEHVLQVAVTNFPGTMGWFFDYLTFESLPNPVVQDGDILQAGMAQVIDNVTDYSMLTFPESQGWVFDTNDFETLSGNHSNVTIEFNGTSLSMYGGLFGLNDNPFANGVYQVDKQNPVGFQVPILSSDASNQLIFTASDLDFGAHSMLVSFNISPSSQMQLDFFYINATASQLSSSSNTSSTSPGSSPSSPATALPLSSDKTKHPAVLIGAILGSIIPILLLSIGAIILWRRRSRRNRLGTLSIQAAASSFDYRDIPSSSHFASNEGLMLPSSSSKVHLSGENVPSTDGANSDSALMIKLQQRLVIMQDQLHGQQRERQPDSGGRTVPTVHIDSGLRLTGESALESEFPMEIPPGYTEQ</sequence>
<reference evidence="3" key="1">
    <citation type="submission" date="2020-11" db="EMBL/GenBank/DDBJ databases">
        <authorList>
            <consortium name="DOE Joint Genome Institute"/>
            <person name="Ahrendt S."/>
            <person name="Riley R."/>
            <person name="Andreopoulos W."/>
            <person name="Labutti K."/>
            <person name="Pangilinan J."/>
            <person name="Ruiz-Duenas F.J."/>
            <person name="Barrasa J.M."/>
            <person name="Sanchez-Garcia M."/>
            <person name="Camarero S."/>
            <person name="Miyauchi S."/>
            <person name="Serrano A."/>
            <person name="Linde D."/>
            <person name="Babiker R."/>
            <person name="Drula E."/>
            <person name="Ayuso-Fernandez I."/>
            <person name="Pacheco R."/>
            <person name="Padilla G."/>
            <person name="Ferreira P."/>
            <person name="Barriuso J."/>
            <person name="Kellner H."/>
            <person name="Castanera R."/>
            <person name="Alfaro M."/>
            <person name="Ramirez L."/>
            <person name="Pisabarro A.G."/>
            <person name="Kuo A."/>
            <person name="Tritt A."/>
            <person name="Lipzen A."/>
            <person name="He G."/>
            <person name="Yan M."/>
            <person name="Ng V."/>
            <person name="Cullen D."/>
            <person name="Martin F."/>
            <person name="Rosso M.-N."/>
            <person name="Henrissat B."/>
            <person name="Hibbett D."/>
            <person name="Martinez A.T."/>
            <person name="Grigoriev I.V."/>
        </authorList>
    </citation>
    <scope>NUCLEOTIDE SEQUENCE</scope>
    <source>
        <strain evidence="3">AH 40177</strain>
    </source>
</reference>